<feature type="transmembrane region" description="Helical" evidence="1">
    <location>
        <begin position="26"/>
        <end position="43"/>
    </location>
</feature>
<dbReference type="EMBL" id="FRCL01000022">
    <property type="protein sequence ID" value="SHN20393.1"/>
    <property type="molecule type" value="Genomic_DNA"/>
</dbReference>
<evidence type="ECO:0000256" key="1">
    <source>
        <dbReference type="SAM" id="Phobius"/>
    </source>
</evidence>
<accession>A0A1M7PSW1</accession>
<keyword evidence="1" id="KW-1133">Transmembrane helix</keyword>
<keyword evidence="1" id="KW-0472">Membrane</keyword>
<dbReference type="OrthoDB" id="2083198at2"/>
<gene>
    <name evidence="2" type="ORF">SAMN05216269_12210</name>
</gene>
<sequence>MILFYLPLSVILVVTGWDFQTYYHFGLPIGVVGLFAYLTAQLGRDAGKAKEEKLWLDWGGAPSTQLFRWLDTRIDQYSKSRIHSKMEQICPIGHAIDQNYEVNNCDKADEVYKSWTRYVIGKTRDVNKYPLIFKENIAYGFRRNLWGLKPYAILLILILMAFTYLYFVSTMVVWRLELLPNIFIIGELFLLIFLIFWIFRVTKKWVMVPAFAYAERLHETIDSL</sequence>
<feature type="transmembrane region" description="Helical" evidence="1">
    <location>
        <begin position="151"/>
        <end position="172"/>
    </location>
</feature>
<feature type="transmembrane region" description="Helical" evidence="1">
    <location>
        <begin position="178"/>
        <end position="199"/>
    </location>
</feature>
<dbReference type="Proteomes" id="UP000184092">
    <property type="component" value="Unassembled WGS sequence"/>
</dbReference>
<proteinExistence type="predicted"/>
<evidence type="ECO:0000313" key="2">
    <source>
        <dbReference type="EMBL" id="SHN20393.1"/>
    </source>
</evidence>
<dbReference type="AlphaFoldDB" id="A0A1M7PSW1"/>
<protein>
    <submittedName>
        <fullName evidence="2">Uncharacterized protein</fullName>
    </submittedName>
</protein>
<name>A0A1M7PSW1_9FLAO</name>
<evidence type="ECO:0000313" key="3">
    <source>
        <dbReference type="Proteomes" id="UP000184092"/>
    </source>
</evidence>
<dbReference type="STRING" id="178356.SAMN05216269_12210"/>
<keyword evidence="3" id="KW-1185">Reference proteome</keyword>
<organism evidence="2 3">
    <name type="scientific">Flavobacterium xinjiangense</name>
    <dbReference type="NCBI Taxonomy" id="178356"/>
    <lineage>
        <taxon>Bacteria</taxon>
        <taxon>Pseudomonadati</taxon>
        <taxon>Bacteroidota</taxon>
        <taxon>Flavobacteriia</taxon>
        <taxon>Flavobacteriales</taxon>
        <taxon>Flavobacteriaceae</taxon>
        <taxon>Flavobacterium</taxon>
    </lineage>
</organism>
<dbReference type="RefSeq" id="WP_073211663.1">
    <property type="nucleotide sequence ID" value="NZ_FRCL01000022.1"/>
</dbReference>
<keyword evidence="1" id="KW-0812">Transmembrane</keyword>
<reference evidence="3" key="1">
    <citation type="submission" date="2016-11" db="EMBL/GenBank/DDBJ databases">
        <authorList>
            <person name="Varghese N."/>
            <person name="Submissions S."/>
        </authorList>
    </citation>
    <scope>NUCLEOTIDE SEQUENCE [LARGE SCALE GENOMIC DNA]</scope>
    <source>
        <strain evidence="3">CGMCC 1.2749</strain>
    </source>
</reference>